<dbReference type="RefSeq" id="WP_144592428.1">
    <property type="nucleotide sequence ID" value="NZ_VJWX01000480.1"/>
</dbReference>
<name>A0A558ARE9_9PSEU</name>
<gene>
    <name evidence="1" type="ORF">FNH05_31125</name>
</gene>
<evidence type="ECO:0000313" key="1">
    <source>
        <dbReference type="EMBL" id="TVT26843.1"/>
    </source>
</evidence>
<keyword evidence="2" id="KW-1185">Reference proteome</keyword>
<protein>
    <submittedName>
        <fullName evidence="1">Uncharacterized protein</fullName>
    </submittedName>
</protein>
<reference evidence="1 2" key="2">
    <citation type="submission" date="2019-08" db="EMBL/GenBank/DDBJ databases">
        <title>Amycolatopsis acidicola sp. nov., isolated from peat swamp forest soil.</title>
        <authorList>
            <person name="Srisuk N."/>
        </authorList>
    </citation>
    <scope>NUCLEOTIDE SEQUENCE [LARGE SCALE GENOMIC DNA]</scope>
    <source>
        <strain evidence="1 2">TBRC 6029</strain>
    </source>
</reference>
<dbReference type="AlphaFoldDB" id="A0A558ARE9"/>
<accession>A0A558ARE9</accession>
<dbReference type="EMBL" id="VJWX01000480">
    <property type="protein sequence ID" value="TVT26843.1"/>
    <property type="molecule type" value="Genomic_DNA"/>
</dbReference>
<proteinExistence type="predicted"/>
<sequence>MPVERIPVEATAGLPWPPATVADLLANPVSPSDPDSAGRIFALDLTPPEATWPITGPSRP</sequence>
<organism evidence="1 2">
    <name type="scientific">Amycolatopsis rhizosphaerae</name>
    <dbReference type="NCBI Taxonomy" id="2053003"/>
    <lineage>
        <taxon>Bacteria</taxon>
        <taxon>Bacillati</taxon>
        <taxon>Actinomycetota</taxon>
        <taxon>Actinomycetes</taxon>
        <taxon>Pseudonocardiales</taxon>
        <taxon>Pseudonocardiaceae</taxon>
        <taxon>Amycolatopsis</taxon>
    </lineage>
</organism>
<dbReference type="Proteomes" id="UP000320011">
    <property type="component" value="Unassembled WGS sequence"/>
</dbReference>
<evidence type="ECO:0000313" key="2">
    <source>
        <dbReference type="Proteomes" id="UP000320011"/>
    </source>
</evidence>
<reference evidence="1 2" key="1">
    <citation type="submission" date="2019-07" db="EMBL/GenBank/DDBJ databases">
        <authorList>
            <person name="Duangmal K."/>
            <person name="Teo W.F.A."/>
        </authorList>
    </citation>
    <scope>NUCLEOTIDE SEQUENCE [LARGE SCALE GENOMIC DNA]</scope>
    <source>
        <strain evidence="1 2">TBRC 6029</strain>
    </source>
</reference>
<comment type="caution">
    <text evidence="1">The sequence shown here is derived from an EMBL/GenBank/DDBJ whole genome shotgun (WGS) entry which is preliminary data.</text>
</comment>